<proteinExistence type="predicted"/>
<organism evidence="1 2">
    <name type="scientific">Oceanobacillus longus</name>
    <dbReference type="NCBI Taxonomy" id="930120"/>
    <lineage>
        <taxon>Bacteria</taxon>
        <taxon>Bacillati</taxon>
        <taxon>Bacillota</taxon>
        <taxon>Bacilli</taxon>
        <taxon>Bacillales</taxon>
        <taxon>Bacillaceae</taxon>
        <taxon>Oceanobacillus</taxon>
    </lineage>
</organism>
<sequence>MYGIVLKKKDFISGKCWRFTVKQCNLQVLPFFLSYELTQSASLTTVIVISQTVLIISDYYYG</sequence>
<evidence type="ECO:0000313" key="1">
    <source>
        <dbReference type="EMBL" id="MFC4025770.1"/>
    </source>
</evidence>
<comment type="caution">
    <text evidence="1">The sequence shown here is derived from an EMBL/GenBank/DDBJ whole genome shotgun (WGS) entry which is preliminary data.</text>
</comment>
<keyword evidence="2" id="KW-1185">Reference proteome</keyword>
<reference evidence="2" key="1">
    <citation type="journal article" date="2019" name="Int. J. Syst. Evol. Microbiol.">
        <title>The Global Catalogue of Microorganisms (GCM) 10K type strain sequencing project: providing services to taxonomists for standard genome sequencing and annotation.</title>
        <authorList>
            <consortium name="The Broad Institute Genomics Platform"/>
            <consortium name="The Broad Institute Genome Sequencing Center for Infectious Disease"/>
            <person name="Wu L."/>
            <person name="Ma J."/>
        </authorList>
    </citation>
    <scope>NUCLEOTIDE SEQUENCE [LARGE SCALE GENOMIC DNA]</scope>
    <source>
        <strain evidence="2">IBRC-M 10703</strain>
    </source>
</reference>
<protein>
    <submittedName>
        <fullName evidence="1">Uncharacterized protein</fullName>
    </submittedName>
</protein>
<dbReference type="Proteomes" id="UP001595772">
    <property type="component" value="Unassembled WGS sequence"/>
</dbReference>
<evidence type="ECO:0000313" key="2">
    <source>
        <dbReference type="Proteomes" id="UP001595772"/>
    </source>
</evidence>
<accession>A0ABV8H1K1</accession>
<dbReference type="RefSeq" id="WP_379498257.1">
    <property type="nucleotide sequence ID" value="NZ_JBHSAO010000021.1"/>
</dbReference>
<name>A0ABV8H1K1_9BACI</name>
<dbReference type="EMBL" id="JBHSAO010000021">
    <property type="protein sequence ID" value="MFC4025770.1"/>
    <property type="molecule type" value="Genomic_DNA"/>
</dbReference>
<gene>
    <name evidence="1" type="ORF">ACFOUV_18550</name>
</gene>